<protein>
    <submittedName>
        <fullName evidence="1">Uncharacterized protein</fullName>
    </submittedName>
</protein>
<dbReference type="AlphaFoldDB" id="F3SGB1"/>
<evidence type="ECO:0000313" key="2">
    <source>
        <dbReference type="Proteomes" id="UP000003378"/>
    </source>
</evidence>
<dbReference type="RefSeq" id="WP_002918595.1">
    <property type="nucleotide sequence ID" value="NZ_GL883609.1"/>
</dbReference>
<gene>
    <name evidence="1" type="ORF">HMPREF9397_0183</name>
</gene>
<dbReference type="HOGENOM" id="CLU_2653045_0_0_9"/>
<dbReference type="Proteomes" id="UP000003378">
    <property type="component" value="Unassembled WGS sequence"/>
</dbReference>
<dbReference type="EMBL" id="AFDP01000002">
    <property type="protein sequence ID" value="EGG40798.1"/>
    <property type="molecule type" value="Genomic_DNA"/>
</dbReference>
<dbReference type="PATRIC" id="fig|888824.3.peg.179"/>
<comment type="caution">
    <text evidence="1">The sequence shown here is derived from an EMBL/GenBank/DDBJ whole genome shotgun (WGS) entry which is preliminary data.</text>
</comment>
<proteinExistence type="predicted"/>
<name>F3SGB1_STRSA</name>
<accession>F3SGB1</accession>
<reference evidence="1 2" key="1">
    <citation type="submission" date="2011-03" db="EMBL/GenBank/DDBJ databases">
        <authorList>
            <person name="Muzny D."/>
            <person name="Qin X."/>
            <person name="Deng J."/>
            <person name="Jiang H."/>
            <person name="Liu Y."/>
            <person name="Qu J."/>
            <person name="Song X.-Z."/>
            <person name="Zhang L."/>
            <person name="Thornton R."/>
            <person name="Coyle M."/>
            <person name="Francisco L."/>
            <person name="Jackson L."/>
            <person name="Javaid M."/>
            <person name="Korchina V."/>
            <person name="Kovar C."/>
            <person name="Mata R."/>
            <person name="Mathew T."/>
            <person name="Ngo R."/>
            <person name="Nguyen L."/>
            <person name="Nguyen N."/>
            <person name="Okwuonu G."/>
            <person name="Ongeri F."/>
            <person name="Pham C."/>
            <person name="Simmons D."/>
            <person name="Wilczek-Boney K."/>
            <person name="Hale W."/>
            <person name="Jakkamsetti A."/>
            <person name="Pham P."/>
            <person name="Ruth R."/>
            <person name="San Lucas F."/>
            <person name="Warren J."/>
            <person name="Zhang J."/>
            <person name="Zhao Z."/>
            <person name="Zhou C."/>
            <person name="Zhu D."/>
            <person name="Lee S."/>
            <person name="Bess C."/>
            <person name="Blankenburg K."/>
            <person name="Forbes L."/>
            <person name="Fu Q."/>
            <person name="Gubbala S."/>
            <person name="Hirani K."/>
            <person name="Jayaseelan J.C."/>
            <person name="Lara F."/>
            <person name="Munidasa M."/>
            <person name="Palculict T."/>
            <person name="Patil S."/>
            <person name="Pu L.-L."/>
            <person name="Saada N."/>
            <person name="Tang L."/>
            <person name="Weissenberger G."/>
            <person name="Zhu Y."/>
            <person name="Hemphill L."/>
            <person name="Shang Y."/>
            <person name="Youmans B."/>
            <person name="Ayvaz T."/>
            <person name="Ross M."/>
            <person name="Santibanez J."/>
            <person name="Aqrawi P."/>
            <person name="Gross S."/>
            <person name="Joshi V."/>
            <person name="Fowler G."/>
            <person name="Nazareth L."/>
            <person name="Reid J."/>
            <person name="Worley K."/>
            <person name="Petrosino J."/>
            <person name="Highlander S."/>
            <person name="Gibbs R."/>
        </authorList>
    </citation>
    <scope>NUCLEOTIDE SEQUENCE [LARGE SCALE GENOMIC DNA]</scope>
    <source>
        <strain evidence="1 2">SK1087</strain>
    </source>
</reference>
<organism evidence="1 2">
    <name type="scientific">Streptococcus sanguinis SK1087</name>
    <dbReference type="NCBI Taxonomy" id="888824"/>
    <lineage>
        <taxon>Bacteria</taxon>
        <taxon>Bacillati</taxon>
        <taxon>Bacillota</taxon>
        <taxon>Bacilli</taxon>
        <taxon>Lactobacillales</taxon>
        <taxon>Streptococcaceae</taxon>
        <taxon>Streptococcus</taxon>
    </lineage>
</organism>
<evidence type="ECO:0000313" key="1">
    <source>
        <dbReference type="EMBL" id="EGG40798.1"/>
    </source>
</evidence>
<sequence>MKKKKLIYLSIVALVLGIAGLSSYFSPQESSKTYFEQKEAELKSIQLFEDNKFVLVAADAKKTVAVYTMDRITFQP</sequence>